<comment type="caution">
    <text evidence="8">The sequence shown here is derived from an EMBL/GenBank/DDBJ whole genome shotgun (WGS) entry which is preliminary data.</text>
</comment>
<feature type="transmembrane region" description="Helical" evidence="6">
    <location>
        <begin position="333"/>
        <end position="352"/>
    </location>
</feature>
<sequence>MAGSSDNAFGWRFTTPLVISSGLNPINSSIIATALVPIAAAMDVSIGQVAVLVTVLYVASAIAQPAMGRCAEQFGAKKIFVVGALLVIAGGTVGALAGNVAVLVLARVLLGVGTSAGFPASMLMIRQRAANTGVAPGGVLGNLVISSQVTVLLGLPLGGILVSVAGWQATFWINIPIAFVVLAMALKWLPSDPPRIHSPNWREILRALDLAGMCLFGAMLTALVVFLTALPYFEWVSLAVSATCLAGLLLWELKAGHPFIDIRSLIENRALTHTYIRSAGTMLVAYCVMYGLTQWLQEAQGLSATVTGLLVVPMSIAGALITRPVSRRNLVRAPLLASAVIAIITAIGLRLLNTGTSPAFSVALTAVAGLAIGLASIGNQSAVFAQARSDETGTAAGLLRTSTYVGAIASGSIIGVVFQDGATDSGLHSIADILITVTIVVLALTVFDRKLPNRL</sequence>
<dbReference type="SUPFAM" id="SSF103473">
    <property type="entry name" value="MFS general substrate transporter"/>
    <property type="match status" value="1"/>
</dbReference>
<dbReference type="AlphaFoldDB" id="A0A2G3PKU8"/>
<feature type="transmembrane region" description="Helical" evidence="6">
    <location>
        <begin position="274"/>
        <end position="296"/>
    </location>
</feature>
<keyword evidence="5 6" id="KW-0472">Membrane</keyword>
<evidence type="ECO:0000256" key="2">
    <source>
        <dbReference type="ARBA" id="ARBA00022448"/>
    </source>
</evidence>
<evidence type="ECO:0000256" key="1">
    <source>
        <dbReference type="ARBA" id="ARBA00004429"/>
    </source>
</evidence>
<dbReference type="InterPro" id="IPR036259">
    <property type="entry name" value="MFS_trans_sf"/>
</dbReference>
<dbReference type="RefSeq" id="WP_099384431.1">
    <property type="nucleotide sequence ID" value="NZ_PEBD01000010.1"/>
</dbReference>
<dbReference type="InterPro" id="IPR011701">
    <property type="entry name" value="MFS"/>
</dbReference>
<keyword evidence="3 6" id="KW-0812">Transmembrane</keyword>
<dbReference type="Proteomes" id="UP000225108">
    <property type="component" value="Unassembled WGS sequence"/>
</dbReference>
<dbReference type="GO" id="GO:0005886">
    <property type="term" value="C:plasma membrane"/>
    <property type="evidence" value="ECO:0007669"/>
    <property type="project" value="UniProtKB-SubCell"/>
</dbReference>
<dbReference type="Pfam" id="PF07690">
    <property type="entry name" value="MFS_1"/>
    <property type="match status" value="1"/>
</dbReference>
<feature type="transmembrane region" description="Helical" evidence="6">
    <location>
        <begin position="235"/>
        <end position="253"/>
    </location>
</feature>
<dbReference type="GO" id="GO:0022857">
    <property type="term" value="F:transmembrane transporter activity"/>
    <property type="evidence" value="ECO:0007669"/>
    <property type="project" value="InterPro"/>
</dbReference>
<evidence type="ECO:0000256" key="3">
    <source>
        <dbReference type="ARBA" id="ARBA00022692"/>
    </source>
</evidence>
<organism evidence="8 9">
    <name type="scientific">Williamsia marianensis</name>
    <dbReference type="NCBI Taxonomy" id="85044"/>
    <lineage>
        <taxon>Bacteria</taxon>
        <taxon>Bacillati</taxon>
        <taxon>Actinomycetota</taxon>
        <taxon>Actinomycetes</taxon>
        <taxon>Mycobacteriales</taxon>
        <taxon>Nocardiaceae</taxon>
        <taxon>Williamsia</taxon>
    </lineage>
</organism>
<feature type="transmembrane region" description="Helical" evidence="6">
    <location>
        <begin position="430"/>
        <end position="447"/>
    </location>
</feature>
<feature type="transmembrane region" description="Helical" evidence="6">
    <location>
        <begin position="30"/>
        <end position="58"/>
    </location>
</feature>
<name>A0A2G3PKU8_WILMA</name>
<feature type="domain" description="Major facilitator superfamily (MFS) profile" evidence="7">
    <location>
        <begin position="13"/>
        <end position="450"/>
    </location>
</feature>
<evidence type="ECO:0000256" key="6">
    <source>
        <dbReference type="SAM" id="Phobius"/>
    </source>
</evidence>
<keyword evidence="4 6" id="KW-1133">Transmembrane helix</keyword>
<dbReference type="PANTHER" id="PTHR23501">
    <property type="entry name" value="MAJOR FACILITATOR SUPERFAMILY"/>
    <property type="match status" value="1"/>
</dbReference>
<dbReference type="Gene3D" id="1.20.1250.20">
    <property type="entry name" value="MFS general substrate transporter like domains"/>
    <property type="match status" value="1"/>
</dbReference>
<dbReference type="PANTHER" id="PTHR23501:SF191">
    <property type="entry name" value="VACUOLAR BASIC AMINO ACID TRANSPORTER 4"/>
    <property type="match status" value="1"/>
</dbReference>
<feature type="transmembrane region" description="Helical" evidence="6">
    <location>
        <begin position="171"/>
        <end position="189"/>
    </location>
</feature>
<feature type="transmembrane region" description="Helical" evidence="6">
    <location>
        <begin position="358"/>
        <end position="377"/>
    </location>
</feature>
<proteinExistence type="predicted"/>
<evidence type="ECO:0000256" key="5">
    <source>
        <dbReference type="ARBA" id="ARBA00023136"/>
    </source>
</evidence>
<dbReference type="InterPro" id="IPR020846">
    <property type="entry name" value="MFS_dom"/>
</dbReference>
<evidence type="ECO:0000259" key="7">
    <source>
        <dbReference type="PROSITE" id="PS50850"/>
    </source>
</evidence>
<evidence type="ECO:0000313" key="8">
    <source>
        <dbReference type="EMBL" id="PHV66447.1"/>
    </source>
</evidence>
<reference evidence="8 9" key="1">
    <citation type="submission" date="2017-10" db="EMBL/GenBank/DDBJ databases">
        <title>The draft genome sequence of Williamsia sp. BULT 1.1 isolated from the semi-arid grassland soils from South Africa.</title>
        <authorList>
            <person name="Kabwe M.H."/>
            <person name="Govender N."/>
            <person name="Mutseka Lunga P."/>
            <person name="Vikram S."/>
            <person name="Makhalanyane T.P."/>
        </authorList>
    </citation>
    <scope>NUCLEOTIDE SEQUENCE [LARGE SCALE GENOMIC DNA]</scope>
    <source>
        <strain evidence="8 9">BULT 1.1</strain>
    </source>
</reference>
<evidence type="ECO:0000256" key="4">
    <source>
        <dbReference type="ARBA" id="ARBA00022989"/>
    </source>
</evidence>
<dbReference type="Gene3D" id="1.20.1720.10">
    <property type="entry name" value="Multidrug resistance protein D"/>
    <property type="match status" value="1"/>
</dbReference>
<comment type="subcellular location">
    <subcellularLocation>
        <location evidence="1">Cell inner membrane</location>
        <topology evidence="1">Multi-pass membrane protein</topology>
    </subcellularLocation>
</comment>
<feature type="transmembrane region" description="Helical" evidence="6">
    <location>
        <begin position="137"/>
        <end position="165"/>
    </location>
</feature>
<protein>
    <submittedName>
        <fullName evidence="8">MFS transporter</fullName>
    </submittedName>
</protein>
<feature type="transmembrane region" description="Helical" evidence="6">
    <location>
        <begin position="302"/>
        <end position="321"/>
    </location>
</feature>
<feature type="transmembrane region" description="Helical" evidence="6">
    <location>
        <begin position="398"/>
        <end position="418"/>
    </location>
</feature>
<accession>A0A2G3PKU8</accession>
<evidence type="ECO:0000313" key="9">
    <source>
        <dbReference type="Proteomes" id="UP000225108"/>
    </source>
</evidence>
<feature type="transmembrane region" description="Helical" evidence="6">
    <location>
        <begin position="210"/>
        <end position="229"/>
    </location>
</feature>
<dbReference type="EMBL" id="PEBD01000010">
    <property type="protein sequence ID" value="PHV66447.1"/>
    <property type="molecule type" value="Genomic_DNA"/>
</dbReference>
<keyword evidence="2" id="KW-0813">Transport</keyword>
<feature type="transmembrane region" description="Helical" evidence="6">
    <location>
        <begin position="79"/>
        <end position="98"/>
    </location>
</feature>
<feature type="transmembrane region" description="Helical" evidence="6">
    <location>
        <begin position="104"/>
        <end position="125"/>
    </location>
</feature>
<dbReference type="PROSITE" id="PS50850">
    <property type="entry name" value="MFS"/>
    <property type="match status" value="1"/>
</dbReference>
<gene>
    <name evidence="8" type="ORF">CSW57_21365</name>
</gene>